<dbReference type="InterPro" id="IPR012766">
    <property type="entry name" value="Trehalose_OtsA"/>
</dbReference>
<dbReference type="PANTHER" id="PTHR10788:SF130">
    <property type="entry name" value="ALPHA,ALPHA-TREHALOSE-PHOSPHATE SYNTHASE [UDP-FORMING] 1"/>
    <property type="match status" value="1"/>
</dbReference>
<comment type="caution">
    <text evidence="6">The sequence shown here is derived from an EMBL/GenBank/DDBJ whole genome shotgun (WGS) entry which is preliminary data.</text>
</comment>
<dbReference type="InterPro" id="IPR036412">
    <property type="entry name" value="HAD-like_sf"/>
</dbReference>
<dbReference type="Pfam" id="PF00982">
    <property type="entry name" value="Glyco_transf_20"/>
    <property type="match status" value="1"/>
</dbReference>
<evidence type="ECO:0000256" key="2">
    <source>
        <dbReference type="ARBA" id="ARBA00006330"/>
    </source>
</evidence>
<dbReference type="PANTHER" id="PTHR10788">
    <property type="entry name" value="TREHALOSE-6-PHOSPHATE SYNTHASE"/>
    <property type="match status" value="1"/>
</dbReference>
<dbReference type="SUPFAM" id="SSF53756">
    <property type="entry name" value="UDP-Glycosyltransferase/glycogen phosphorylase"/>
    <property type="match status" value="1"/>
</dbReference>
<comment type="similarity">
    <text evidence="1">In the N-terminal section; belongs to the glycosyltransferase 20 family.</text>
</comment>
<keyword evidence="4" id="KW-0328">Glycosyltransferase</keyword>
<dbReference type="CDD" id="cd03788">
    <property type="entry name" value="GT20_TPS"/>
    <property type="match status" value="1"/>
</dbReference>
<dbReference type="SUPFAM" id="SSF56784">
    <property type="entry name" value="HAD-like"/>
    <property type="match status" value="1"/>
</dbReference>
<dbReference type="Gene3D" id="3.40.50.2000">
    <property type="entry name" value="Glycogen Phosphorylase B"/>
    <property type="match status" value="2"/>
</dbReference>
<dbReference type="InterPro" id="IPR001830">
    <property type="entry name" value="Glyco_trans_20"/>
</dbReference>
<evidence type="ECO:0000256" key="5">
    <source>
        <dbReference type="ARBA" id="ARBA00022679"/>
    </source>
</evidence>
<dbReference type="GO" id="GO:0005829">
    <property type="term" value="C:cytosol"/>
    <property type="evidence" value="ECO:0007669"/>
    <property type="project" value="TreeGrafter"/>
</dbReference>
<organism evidence="6 7">
    <name type="scientific">Trapa incisa</name>
    <dbReference type="NCBI Taxonomy" id="236973"/>
    <lineage>
        <taxon>Eukaryota</taxon>
        <taxon>Viridiplantae</taxon>
        <taxon>Streptophyta</taxon>
        <taxon>Embryophyta</taxon>
        <taxon>Tracheophyta</taxon>
        <taxon>Spermatophyta</taxon>
        <taxon>Magnoliopsida</taxon>
        <taxon>eudicotyledons</taxon>
        <taxon>Gunneridae</taxon>
        <taxon>Pentapetalae</taxon>
        <taxon>rosids</taxon>
        <taxon>malvids</taxon>
        <taxon>Myrtales</taxon>
        <taxon>Lythraceae</taxon>
        <taxon>Trapa</taxon>
    </lineage>
</organism>
<evidence type="ECO:0000256" key="3">
    <source>
        <dbReference type="ARBA" id="ARBA00012538"/>
    </source>
</evidence>
<evidence type="ECO:0000256" key="4">
    <source>
        <dbReference type="ARBA" id="ARBA00022676"/>
    </source>
</evidence>
<dbReference type="AlphaFoldDB" id="A0AAN7J9Z4"/>
<dbReference type="FunFam" id="3.40.50.2000:FF:000046">
    <property type="entry name" value="alpha,alpha-trehalose-phosphate synthase [UDP-forming] 1"/>
    <property type="match status" value="1"/>
</dbReference>
<dbReference type="GO" id="GO:0005992">
    <property type="term" value="P:trehalose biosynthetic process"/>
    <property type="evidence" value="ECO:0007669"/>
    <property type="project" value="InterPro"/>
</dbReference>
<dbReference type="InterPro" id="IPR003337">
    <property type="entry name" value="Trehalose_PPase"/>
</dbReference>
<evidence type="ECO:0000313" key="7">
    <source>
        <dbReference type="Proteomes" id="UP001345219"/>
    </source>
</evidence>
<reference evidence="6 7" key="1">
    <citation type="journal article" date="2023" name="Hortic Res">
        <title>Pangenome of water caltrop reveals structural variations and asymmetric subgenome divergence after allopolyploidization.</title>
        <authorList>
            <person name="Zhang X."/>
            <person name="Chen Y."/>
            <person name="Wang L."/>
            <person name="Yuan Y."/>
            <person name="Fang M."/>
            <person name="Shi L."/>
            <person name="Lu R."/>
            <person name="Comes H.P."/>
            <person name="Ma Y."/>
            <person name="Chen Y."/>
            <person name="Huang G."/>
            <person name="Zhou Y."/>
            <person name="Zheng Z."/>
            <person name="Qiu Y."/>
        </authorList>
    </citation>
    <scope>NUCLEOTIDE SEQUENCE [LARGE SCALE GENOMIC DNA]</scope>
    <source>
        <tissue evidence="6">Roots</tissue>
    </source>
</reference>
<comment type="similarity">
    <text evidence="2">In the C-terminal section; belongs to the trehalose phosphatase family.</text>
</comment>
<proteinExistence type="inferred from homology"/>
<keyword evidence="5" id="KW-0808">Transferase</keyword>
<accession>A0AAN7J9Z4</accession>
<dbReference type="FunFam" id="3.30.70.1020:FF:000001">
    <property type="entry name" value="Alpha,alpha-trehalose-phosphate synthase [UDP-forming] 1"/>
    <property type="match status" value="1"/>
</dbReference>
<dbReference type="Proteomes" id="UP001345219">
    <property type="component" value="Chromosome 1"/>
</dbReference>
<protein>
    <recommendedName>
        <fullName evidence="3">alpha,alpha-trehalose-phosphate synthase (UDP-forming)</fullName>
        <ecNumber evidence="3">2.4.1.15</ecNumber>
    </recommendedName>
</protein>
<name>A0AAN7J9Z4_9MYRT</name>
<evidence type="ECO:0000256" key="1">
    <source>
        <dbReference type="ARBA" id="ARBA00005409"/>
    </source>
</evidence>
<dbReference type="EMBL" id="JAXIOK010000023">
    <property type="protein sequence ID" value="KAK4742656.1"/>
    <property type="molecule type" value="Genomic_DNA"/>
</dbReference>
<dbReference type="EC" id="2.4.1.15" evidence="3"/>
<dbReference type="Pfam" id="PF02358">
    <property type="entry name" value="Trehalose_PPase"/>
    <property type="match status" value="1"/>
</dbReference>
<sequence length="726" mass="81669">MDSCRLLVVSNRLPTSITRNGEQSWSTKISGGGLVSALLGVKNEETKWIGWAGLEVKDEIGQKSLTNVLAEKRCIPVFLDNDTTDKYYNGYCNCIIWPILHYLGIPQDDCFAKNGTYKAQYDAYKKANKAFADVIMEHYREGDIIWIHDYHLMLLPKYLKDHNSNMKIGFFLHTTFPPSEIWRTLPEGPELLRSLLASDMIGLHTYDLVRHFVSTCSNILGLESTPKGIMDQGKLTRISAFPIGIDADNFINTVQTSEVKMEMKRLKEKFGGRKIILGVERLDTIKGIPHKILAFERFLEENPEWRNKVVLVEIGVPSRSDVPEYQKLKIQIHELVSRVNGRFGTFHQVPIHHLDQSVNFPTLCALYAVSDVALITSLRDGMNLVSYEYVASQTTNKGVLILSEVAGAAQCLGAGAILVNPWNTPDIAASISRALTMPAKEREKRHQHNLAYVKSYTAQEWANDNLRCIHETIAEAQIPKQLPVNTAIERYAQSENRMIILGFDAEFSKPLAKLCKDPRTTVVVLSKNSTHVLDENFGDYKNMWLAAENGMFLRHTKGSWTTTMPECLIDMEWVDEVQRVFQYFTKRTPGSHIEVGETALIWNYESADAEFGRLQARDLLNHLLESPISKACIDITKSAHSVEVRVSLKQGAAIGQILGIVDQSMATPIDYALFIGNSLEKDGVYTVFEPVLPSDAGTQCQKPNYESLNSCAEAVSFLKKLADWTQ</sequence>
<keyword evidence="7" id="KW-1185">Reference proteome</keyword>
<dbReference type="GO" id="GO:0003825">
    <property type="term" value="F:alpha,alpha-trehalose-phosphate synthase (UDP-forming) activity"/>
    <property type="evidence" value="ECO:0007669"/>
    <property type="project" value="UniProtKB-EC"/>
</dbReference>
<gene>
    <name evidence="6" type="ORF">SAY87_000657</name>
</gene>
<evidence type="ECO:0000313" key="6">
    <source>
        <dbReference type="EMBL" id="KAK4742656.1"/>
    </source>
</evidence>
<dbReference type="NCBIfam" id="TIGR02400">
    <property type="entry name" value="trehalose_OtsA"/>
    <property type="match status" value="1"/>
</dbReference>
<dbReference type="GO" id="GO:0004805">
    <property type="term" value="F:trehalose-phosphatase activity"/>
    <property type="evidence" value="ECO:0007669"/>
    <property type="project" value="TreeGrafter"/>
</dbReference>
<dbReference type="FunFam" id="3.40.50.2000:FF:000039">
    <property type="entry name" value="alpha,alpha-trehalose-phosphate synthase [UDP-forming] 1-like"/>
    <property type="match status" value="1"/>
</dbReference>